<comment type="pathway">
    <text evidence="1">Cofactor biosynthesis; thiamine diphosphate biosynthesis.</text>
</comment>
<evidence type="ECO:0000256" key="3">
    <source>
        <dbReference type="ARBA" id="ARBA00022679"/>
    </source>
</evidence>
<dbReference type="Proteomes" id="UP000001208">
    <property type="component" value="Chromosome"/>
</dbReference>
<dbReference type="Pfam" id="PF08543">
    <property type="entry name" value="Phos_pyr_kin"/>
    <property type="match status" value="1"/>
</dbReference>
<evidence type="ECO:0000259" key="7">
    <source>
        <dbReference type="Pfam" id="PF08543"/>
    </source>
</evidence>
<evidence type="ECO:0000313" key="8">
    <source>
        <dbReference type="EMBL" id="ACF14493.1"/>
    </source>
</evidence>
<dbReference type="EC" id="2.7.1.49" evidence="2"/>
<keyword evidence="6" id="KW-0067">ATP-binding</keyword>
<dbReference type="RefSeq" id="WP_012500576.1">
    <property type="nucleotide sequence ID" value="NC_011026.1"/>
</dbReference>
<dbReference type="InterPro" id="IPR029056">
    <property type="entry name" value="Ribokinase-like"/>
</dbReference>
<dbReference type="InterPro" id="IPR004399">
    <property type="entry name" value="HMP/HMP-P_kinase_dom"/>
</dbReference>
<accession>B3QUZ2</accession>
<organism evidence="8 9">
    <name type="scientific">Chloroherpeton thalassium (strain ATCC 35110 / GB-78)</name>
    <dbReference type="NCBI Taxonomy" id="517418"/>
    <lineage>
        <taxon>Bacteria</taxon>
        <taxon>Pseudomonadati</taxon>
        <taxon>Chlorobiota</taxon>
        <taxon>Chlorobiia</taxon>
        <taxon>Chlorobiales</taxon>
        <taxon>Chloroherpetonaceae</taxon>
        <taxon>Chloroherpeton</taxon>
    </lineage>
</organism>
<name>B3QUZ2_CHLT3</name>
<evidence type="ECO:0000256" key="2">
    <source>
        <dbReference type="ARBA" id="ARBA00012135"/>
    </source>
</evidence>
<dbReference type="GO" id="GO:0008902">
    <property type="term" value="F:hydroxymethylpyrimidine kinase activity"/>
    <property type="evidence" value="ECO:0007669"/>
    <property type="project" value="UniProtKB-EC"/>
</dbReference>
<dbReference type="PANTHER" id="PTHR20858:SF17">
    <property type="entry name" value="HYDROXYMETHYLPYRIMIDINE_PHOSPHOMETHYLPYRIMIDINE KINASE THI20-RELATED"/>
    <property type="match status" value="1"/>
</dbReference>
<dbReference type="InterPro" id="IPR013749">
    <property type="entry name" value="PM/HMP-P_kinase-1"/>
</dbReference>
<dbReference type="GO" id="GO:0008972">
    <property type="term" value="F:phosphomethylpyrimidine kinase activity"/>
    <property type="evidence" value="ECO:0007669"/>
    <property type="project" value="InterPro"/>
</dbReference>
<dbReference type="AlphaFoldDB" id="B3QUZ2"/>
<keyword evidence="5 8" id="KW-0418">Kinase</keyword>
<keyword evidence="3" id="KW-0808">Transferase</keyword>
<evidence type="ECO:0000256" key="6">
    <source>
        <dbReference type="ARBA" id="ARBA00022840"/>
    </source>
</evidence>
<sequence length="269" mass="28687">MPKTYTKILTIAGSDSGGGAGVQADIKTFSALGCYAMSVITALTAQNTVRVSGIFPVPAAFVAKQIDAIFEDIGADAVKIGMLNDAAIIRAVAERLKAHHAKNIVLDPVMVAKSGDKLLQSEAINALKSELFPIVKLLTPNLPEAEVLLGGEILTRKDMEDAAKALKMFGARAVLVKGGHSNETTCADCLLSDDQRIHWFENPRIETENTHGTGCTLSSAIAAYMGKGQTIKDAVASAKAYISEAIQAGKDYRLGNGHGPVRHFYKFWE</sequence>
<dbReference type="GO" id="GO:0005829">
    <property type="term" value="C:cytosol"/>
    <property type="evidence" value="ECO:0007669"/>
    <property type="project" value="TreeGrafter"/>
</dbReference>
<dbReference type="NCBIfam" id="TIGR00097">
    <property type="entry name" value="HMP-P_kinase"/>
    <property type="match status" value="1"/>
</dbReference>
<dbReference type="KEGG" id="cts:Ctha_2041"/>
<protein>
    <recommendedName>
        <fullName evidence="2">hydroxymethylpyrimidine kinase</fullName>
        <ecNumber evidence="2">2.7.1.49</ecNumber>
    </recommendedName>
</protein>
<dbReference type="STRING" id="517418.Ctha_2041"/>
<evidence type="ECO:0000256" key="4">
    <source>
        <dbReference type="ARBA" id="ARBA00022741"/>
    </source>
</evidence>
<dbReference type="OrthoDB" id="9810880at2"/>
<keyword evidence="4" id="KW-0547">Nucleotide-binding</keyword>
<dbReference type="GO" id="GO:0005524">
    <property type="term" value="F:ATP binding"/>
    <property type="evidence" value="ECO:0007669"/>
    <property type="project" value="UniProtKB-KW"/>
</dbReference>
<evidence type="ECO:0000313" key="9">
    <source>
        <dbReference type="Proteomes" id="UP000001208"/>
    </source>
</evidence>
<keyword evidence="9" id="KW-1185">Reference proteome</keyword>
<feature type="domain" description="Pyridoxamine kinase/Phosphomethylpyrimidine kinase" evidence="7">
    <location>
        <begin position="15"/>
        <end position="261"/>
    </location>
</feature>
<dbReference type="FunFam" id="3.40.1190.20:FF:000003">
    <property type="entry name" value="Phosphomethylpyrimidine kinase ThiD"/>
    <property type="match status" value="1"/>
</dbReference>
<dbReference type="EMBL" id="CP001100">
    <property type="protein sequence ID" value="ACF14493.1"/>
    <property type="molecule type" value="Genomic_DNA"/>
</dbReference>
<dbReference type="CDD" id="cd01169">
    <property type="entry name" value="HMPP_kinase"/>
    <property type="match status" value="1"/>
</dbReference>
<proteinExistence type="predicted"/>
<dbReference type="PANTHER" id="PTHR20858">
    <property type="entry name" value="PHOSPHOMETHYLPYRIMIDINE KINASE"/>
    <property type="match status" value="1"/>
</dbReference>
<evidence type="ECO:0000256" key="1">
    <source>
        <dbReference type="ARBA" id="ARBA00004948"/>
    </source>
</evidence>
<gene>
    <name evidence="8" type="ordered locus">Ctha_2041</name>
</gene>
<dbReference type="HOGENOM" id="CLU_020520_0_2_10"/>
<dbReference type="SUPFAM" id="SSF53613">
    <property type="entry name" value="Ribokinase-like"/>
    <property type="match status" value="1"/>
</dbReference>
<dbReference type="GO" id="GO:0009228">
    <property type="term" value="P:thiamine biosynthetic process"/>
    <property type="evidence" value="ECO:0007669"/>
    <property type="project" value="InterPro"/>
</dbReference>
<dbReference type="Gene3D" id="3.40.1190.20">
    <property type="match status" value="1"/>
</dbReference>
<reference evidence="8 9" key="1">
    <citation type="submission" date="2008-06" db="EMBL/GenBank/DDBJ databases">
        <title>Complete sequence of Chloroherpeton thalassium ATCC 35110.</title>
        <authorList>
            <consortium name="US DOE Joint Genome Institute"/>
            <person name="Lucas S."/>
            <person name="Copeland A."/>
            <person name="Lapidus A."/>
            <person name="Glavina del Rio T."/>
            <person name="Dalin E."/>
            <person name="Tice H."/>
            <person name="Bruce D."/>
            <person name="Goodwin L."/>
            <person name="Pitluck S."/>
            <person name="Schmutz J."/>
            <person name="Larimer F."/>
            <person name="Land M."/>
            <person name="Hauser L."/>
            <person name="Kyrpides N."/>
            <person name="Mikhailova N."/>
            <person name="Liu Z."/>
            <person name="Li T."/>
            <person name="Zhao F."/>
            <person name="Overmann J."/>
            <person name="Bryant D.A."/>
            <person name="Richardson P."/>
        </authorList>
    </citation>
    <scope>NUCLEOTIDE SEQUENCE [LARGE SCALE GENOMIC DNA]</scope>
    <source>
        <strain evidence="9">ATCC 35110 / GB-78</strain>
    </source>
</reference>
<evidence type="ECO:0000256" key="5">
    <source>
        <dbReference type="ARBA" id="ARBA00022777"/>
    </source>
</evidence>
<dbReference type="eggNOG" id="COG0351">
    <property type="taxonomic scope" value="Bacteria"/>
</dbReference>